<evidence type="ECO:0000256" key="2">
    <source>
        <dbReference type="ARBA" id="ARBA00023002"/>
    </source>
</evidence>
<dbReference type="InterPro" id="IPR036291">
    <property type="entry name" value="NAD(P)-bd_dom_sf"/>
</dbReference>
<sequence>MSRLQGKIAMITGGSSGIGLATAQRFVEEGDYVFITGRRQPELDESVARIGRNVTAVQGYVSSLDDLDRLYAVVRREKGCIDVLSANAGIMEMQSIDGVDAAH</sequence>
<comment type="similarity">
    <text evidence="1">Belongs to the short-chain dehydrogenases/reductases (SDR) family.</text>
</comment>
<evidence type="ECO:0000256" key="1">
    <source>
        <dbReference type="ARBA" id="ARBA00006484"/>
    </source>
</evidence>
<dbReference type="SUPFAM" id="SSF51735">
    <property type="entry name" value="NAD(P)-binding Rossmann-fold domains"/>
    <property type="match status" value="1"/>
</dbReference>
<dbReference type="AlphaFoldDB" id="A0AB37ZSV0"/>
<proteinExistence type="inferred from homology"/>
<dbReference type="Proteomes" id="UP000183853">
    <property type="component" value="Unassembled WGS sequence"/>
</dbReference>
<protein>
    <submittedName>
        <fullName evidence="3">Short chain dehydrogenase</fullName>
    </submittedName>
</protein>
<dbReference type="CDD" id="cd05233">
    <property type="entry name" value="SDR_c"/>
    <property type="match status" value="1"/>
</dbReference>
<dbReference type="GO" id="GO:0016491">
    <property type="term" value="F:oxidoreductase activity"/>
    <property type="evidence" value="ECO:0007669"/>
    <property type="project" value="UniProtKB-KW"/>
</dbReference>
<dbReference type="Pfam" id="PF00106">
    <property type="entry name" value="adh_short"/>
    <property type="match status" value="1"/>
</dbReference>
<evidence type="ECO:0000313" key="3">
    <source>
        <dbReference type="EMBL" id="SDN55823.1"/>
    </source>
</evidence>
<dbReference type="PRINTS" id="PR00081">
    <property type="entry name" value="GDHRDH"/>
</dbReference>
<evidence type="ECO:0000313" key="4">
    <source>
        <dbReference type="Proteomes" id="UP000183853"/>
    </source>
</evidence>
<dbReference type="PANTHER" id="PTHR43669">
    <property type="entry name" value="5-KETO-D-GLUCONATE 5-REDUCTASE"/>
    <property type="match status" value="1"/>
</dbReference>
<dbReference type="Gene3D" id="3.40.50.720">
    <property type="entry name" value="NAD(P)-binding Rossmann-like Domain"/>
    <property type="match status" value="1"/>
</dbReference>
<name>A0AB37ZSV0_PSESX</name>
<dbReference type="PANTHER" id="PTHR43669:SF3">
    <property type="entry name" value="ALCOHOL DEHYDROGENASE, PUTATIVE (AFU_ORTHOLOGUE AFUA_3G03445)-RELATED"/>
    <property type="match status" value="1"/>
</dbReference>
<organism evidence="3 4">
    <name type="scientific">Pseudomonas syringae</name>
    <dbReference type="NCBI Taxonomy" id="317"/>
    <lineage>
        <taxon>Bacteria</taxon>
        <taxon>Pseudomonadati</taxon>
        <taxon>Pseudomonadota</taxon>
        <taxon>Gammaproteobacteria</taxon>
        <taxon>Pseudomonadales</taxon>
        <taxon>Pseudomonadaceae</taxon>
        <taxon>Pseudomonas</taxon>
    </lineage>
</organism>
<reference evidence="3 4" key="1">
    <citation type="submission" date="2016-10" db="EMBL/GenBank/DDBJ databases">
        <authorList>
            <person name="Varghese N."/>
            <person name="Submissions S."/>
        </authorList>
    </citation>
    <scope>NUCLEOTIDE SEQUENCE [LARGE SCALE GENOMIC DNA]</scope>
    <source>
        <strain evidence="3 4">BS2122</strain>
    </source>
</reference>
<keyword evidence="2" id="KW-0560">Oxidoreductase</keyword>
<dbReference type="EMBL" id="FNHM01000008">
    <property type="protein sequence ID" value="SDN55823.1"/>
    <property type="molecule type" value="Genomic_DNA"/>
</dbReference>
<dbReference type="InterPro" id="IPR002347">
    <property type="entry name" value="SDR_fam"/>
</dbReference>
<accession>A0AB37ZSV0</accession>
<comment type="caution">
    <text evidence="3">The sequence shown here is derived from an EMBL/GenBank/DDBJ whole genome shotgun (WGS) entry which is preliminary data.</text>
</comment>
<gene>
    <name evidence="3" type="ORF">SAMN05444505_108445</name>
</gene>